<evidence type="ECO:0000259" key="1">
    <source>
        <dbReference type="Pfam" id="PF16242"/>
    </source>
</evidence>
<dbReference type="InterPro" id="IPR038725">
    <property type="entry name" value="YdaG_split_barrel_FMN-bd"/>
</dbReference>
<keyword evidence="3" id="KW-1185">Reference proteome</keyword>
<name>A0ABQ3X3D3_9ACTN</name>
<dbReference type="Pfam" id="PF16242">
    <property type="entry name" value="Pyrid_ox_like"/>
    <property type="match status" value="1"/>
</dbReference>
<dbReference type="EMBL" id="BOMG01000024">
    <property type="protein sequence ID" value="GID52923.1"/>
    <property type="molecule type" value="Genomic_DNA"/>
</dbReference>
<dbReference type="InterPro" id="IPR052917">
    <property type="entry name" value="Stress-Dev_Protein"/>
</dbReference>
<dbReference type="Proteomes" id="UP000612282">
    <property type="component" value="Unassembled WGS sequence"/>
</dbReference>
<evidence type="ECO:0000313" key="2">
    <source>
        <dbReference type="EMBL" id="GID52923.1"/>
    </source>
</evidence>
<dbReference type="PANTHER" id="PTHR34818:SF1">
    <property type="entry name" value="PROTEIN BLI-3"/>
    <property type="match status" value="1"/>
</dbReference>
<dbReference type="InterPro" id="IPR012349">
    <property type="entry name" value="Split_barrel_FMN-bd"/>
</dbReference>
<feature type="domain" description="General stress protein FMN-binding split barrel" evidence="1">
    <location>
        <begin position="49"/>
        <end position="198"/>
    </location>
</feature>
<reference evidence="2 3" key="1">
    <citation type="submission" date="2021-01" db="EMBL/GenBank/DDBJ databases">
        <title>Whole genome shotgun sequence of Actinoplanes couchii NBRC 106145.</title>
        <authorList>
            <person name="Komaki H."/>
            <person name="Tamura T."/>
        </authorList>
    </citation>
    <scope>NUCLEOTIDE SEQUENCE [LARGE SCALE GENOMIC DNA]</scope>
    <source>
        <strain evidence="2 3">NBRC 106145</strain>
    </source>
</reference>
<comment type="caution">
    <text evidence="2">The sequence shown here is derived from an EMBL/GenBank/DDBJ whole genome shotgun (WGS) entry which is preliminary data.</text>
</comment>
<dbReference type="PANTHER" id="PTHR34818">
    <property type="entry name" value="PROTEIN BLI-3"/>
    <property type="match status" value="1"/>
</dbReference>
<evidence type="ECO:0000313" key="3">
    <source>
        <dbReference type="Proteomes" id="UP000612282"/>
    </source>
</evidence>
<accession>A0ABQ3X3D3</accession>
<protein>
    <submittedName>
        <fullName evidence="2">General stress protein</fullName>
    </submittedName>
</protein>
<organism evidence="2 3">
    <name type="scientific">Actinoplanes couchii</name>
    <dbReference type="NCBI Taxonomy" id="403638"/>
    <lineage>
        <taxon>Bacteria</taxon>
        <taxon>Bacillati</taxon>
        <taxon>Actinomycetota</taxon>
        <taxon>Actinomycetes</taxon>
        <taxon>Micromonosporales</taxon>
        <taxon>Micromonosporaceae</taxon>
        <taxon>Actinoplanes</taxon>
    </lineage>
</organism>
<gene>
    <name evidence="2" type="ORF">Aco03nite_013270</name>
</gene>
<proteinExistence type="predicted"/>
<sequence>MPLLGLAFAPVFGLVLGPVFAPVFGLVAGPVFVPVCPGQSGDMATSEQEQRDKVKAMVSDARIAMLTTMTEDGKHVSRPMAVQDVEFDGDLWFFTYADSDLVQQITVHPQVNVAFSDTKHHNWISVSGVAARVDDPAKAKELWNPFLKAWFPDGLETPNLTLVKVDAETAEYWEAAHSSKVVTLLGYAKAAVTGKTPDAGENETVRL</sequence>
<dbReference type="Gene3D" id="2.30.110.10">
    <property type="entry name" value="Electron Transport, Fmn-binding Protein, Chain A"/>
    <property type="match status" value="1"/>
</dbReference>
<dbReference type="RefSeq" id="WP_239144957.1">
    <property type="nucleotide sequence ID" value="NZ_BAAAQE010000076.1"/>
</dbReference>
<dbReference type="SUPFAM" id="SSF50475">
    <property type="entry name" value="FMN-binding split barrel"/>
    <property type="match status" value="1"/>
</dbReference>